<reference evidence="2" key="2">
    <citation type="journal article" date="2024" name="Plant">
        <title>Genomic evolution and insights into agronomic trait innovations of Sesamum species.</title>
        <authorList>
            <person name="Miao H."/>
            <person name="Wang L."/>
            <person name="Qu L."/>
            <person name="Liu H."/>
            <person name="Sun Y."/>
            <person name="Le M."/>
            <person name="Wang Q."/>
            <person name="Wei S."/>
            <person name="Zheng Y."/>
            <person name="Lin W."/>
            <person name="Duan Y."/>
            <person name="Cao H."/>
            <person name="Xiong S."/>
            <person name="Wang X."/>
            <person name="Wei L."/>
            <person name="Li C."/>
            <person name="Ma Q."/>
            <person name="Ju M."/>
            <person name="Zhao R."/>
            <person name="Li G."/>
            <person name="Mu C."/>
            <person name="Tian Q."/>
            <person name="Mei H."/>
            <person name="Zhang T."/>
            <person name="Gao T."/>
            <person name="Zhang H."/>
        </authorList>
    </citation>
    <scope>NUCLEOTIDE SEQUENCE</scope>
    <source>
        <strain evidence="2">KEN1</strain>
    </source>
</reference>
<evidence type="ECO:0000313" key="2">
    <source>
        <dbReference type="EMBL" id="KAL0402069.1"/>
    </source>
</evidence>
<proteinExistence type="predicted"/>
<organism evidence="2">
    <name type="scientific">Sesamum latifolium</name>
    <dbReference type="NCBI Taxonomy" id="2727402"/>
    <lineage>
        <taxon>Eukaryota</taxon>
        <taxon>Viridiplantae</taxon>
        <taxon>Streptophyta</taxon>
        <taxon>Embryophyta</taxon>
        <taxon>Tracheophyta</taxon>
        <taxon>Spermatophyta</taxon>
        <taxon>Magnoliopsida</taxon>
        <taxon>eudicotyledons</taxon>
        <taxon>Gunneridae</taxon>
        <taxon>Pentapetalae</taxon>
        <taxon>asterids</taxon>
        <taxon>lamiids</taxon>
        <taxon>Lamiales</taxon>
        <taxon>Pedaliaceae</taxon>
        <taxon>Sesamum</taxon>
    </lineage>
</organism>
<dbReference type="AlphaFoldDB" id="A0AAW2TBG3"/>
<comment type="caution">
    <text evidence="2">The sequence shown here is derived from an EMBL/GenBank/DDBJ whole genome shotgun (WGS) entry which is preliminary data.</text>
</comment>
<evidence type="ECO:0000256" key="1">
    <source>
        <dbReference type="SAM" id="MobiDB-lite"/>
    </source>
</evidence>
<feature type="region of interest" description="Disordered" evidence="1">
    <location>
        <begin position="14"/>
        <end position="33"/>
    </location>
</feature>
<dbReference type="EMBL" id="JACGWN010000015">
    <property type="protein sequence ID" value="KAL0402069.1"/>
    <property type="molecule type" value="Genomic_DNA"/>
</dbReference>
<reference evidence="2" key="1">
    <citation type="submission" date="2020-06" db="EMBL/GenBank/DDBJ databases">
        <authorList>
            <person name="Li T."/>
            <person name="Hu X."/>
            <person name="Zhang T."/>
            <person name="Song X."/>
            <person name="Zhang H."/>
            <person name="Dai N."/>
            <person name="Sheng W."/>
            <person name="Hou X."/>
            <person name="Wei L."/>
        </authorList>
    </citation>
    <scope>NUCLEOTIDE SEQUENCE</scope>
    <source>
        <strain evidence="2">KEN1</strain>
        <tissue evidence="2">Leaf</tissue>
    </source>
</reference>
<name>A0AAW2TBG3_9LAMI</name>
<gene>
    <name evidence="2" type="ORF">Slati_4236800</name>
</gene>
<sequence length="90" mass="10045">MIFDAVPPAFWSSNYNQDGAPDDGTRSCPTDVEPSSYYGRDSYNYVSGLADRFNDVVRAAEQPLWNDCTQSQLGVVTELMDIKVYGHISE</sequence>
<accession>A0AAW2TBG3</accession>
<protein>
    <submittedName>
        <fullName evidence="2">Uncharacterized protein</fullName>
    </submittedName>
</protein>